<accession>A0A814H4S0</accession>
<dbReference type="Pfam" id="PF00806">
    <property type="entry name" value="PUF"/>
    <property type="match status" value="2"/>
</dbReference>
<gene>
    <name evidence="3" type="ORF">RFH988_LOCUS14408</name>
</gene>
<evidence type="ECO:0008006" key="5">
    <source>
        <dbReference type="Google" id="ProtNLM"/>
    </source>
</evidence>
<dbReference type="OrthoDB" id="4062651at2759"/>
<evidence type="ECO:0000256" key="1">
    <source>
        <dbReference type="ARBA" id="ARBA00022737"/>
    </source>
</evidence>
<dbReference type="InterPro" id="IPR011989">
    <property type="entry name" value="ARM-like"/>
</dbReference>
<dbReference type="PANTHER" id="PTHR12537">
    <property type="entry name" value="RNA BINDING PROTEIN PUMILIO-RELATED"/>
    <property type="match status" value="1"/>
</dbReference>
<protein>
    <recommendedName>
        <fullName evidence="5">Metallo-beta-lactamase domain-containing protein</fullName>
    </recommendedName>
</protein>
<comment type="caution">
    <text evidence="3">The sequence shown here is derived from an EMBL/GenBank/DDBJ whole genome shotgun (WGS) entry which is preliminary data.</text>
</comment>
<dbReference type="SMART" id="SM00025">
    <property type="entry name" value="Pumilio"/>
    <property type="match status" value="1"/>
</dbReference>
<dbReference type="Proteomes" id="UP000663882">
    <property type="component" value="Unassembled WGS sequence"/>
</dbReference>
<sequence length="365" mass="41732">MRLHHEAFPPFNKDHTRCIECCSSESIEFIIRDVTRQVYTLSTHPYGCRVIQRILENCKEVQTRPILDILHSELENLVQDQYDRCVGGTCADVTCKFDDTRSDQRDKYEKLINGGECIDPKCATAVYSNQASSSFALLRRSTNECILFIDIGLGSIFSLQKYLKNPNIKPQQIFVSHNHTDHSGELPVYIANEALKSIVRIYCYIGIQPRLRQNRCAELDSSTTDLFHNVKWIMCDELQDVELDSGDPNSKLKIRVQRSQHSELCAGFILYENDQPILSFSGDSGFNVPFYKFLWMAPTILVDGRATSTYEHASFDEILNFYNTIGEQRQVFVYHYGLENEKPTFPIASISAISPGQSIQLMLPQ</sequence>
<dbReference type="GO" id="GO:0005737">
    <property type="term" value="C:cytoplasm"/>
    <property type="evidence" value="ECO:0007669"/>
    <property type="project" value="TreeGrafter"/>
</dbReference>
<dbReference type="AlphaFoldDB" id="A0A814H4S0"/>
<dbReference type="PROSITE" id="PS50302">
    <property type="entry name" value="PUM"/>
    <property type="match status" value="1"/>
</dbReference>
<dbReference type="SUPFAM" id="SSF56281">
    <property type="entry name" value="Metallo-hydrolase/oxidoreductase"/>
    <property type="match status" value="1"/>
</dbReference>
<proteinExistence type="predicted"/>
<dbReference type="GO" id="GO:0010608">
    <property type="term" value="P:post-transcriptional regulation of gene expression"/>
    <property type="evidence" value="ECO:0007669"/>
    <property type="project" value="TreeGrafter"/>
</dbReference>
<dbReference type="PANTHER" id="PTHR12537:SF12">
    <property type="entry name" value="MATERNAL PROTEIN PUMILIO"/>
    <property type="match status" value="1"/>
</dbReference>
<dbReference type="GO" id="GO:0003730">
    <property type="term" value="F:mRNA 3'-UTR binding"/>
    <property type="evidence" value="ECO:0007669"/>
    <property type="project" value="TreeGrafter"/>
</dbReference>
<dbReference type="EMBL" id="CAJNOO010000666">
    <property type="protein sequence ID" value="CAF1005744.1"/>
    <property type="molecule type" value="Genomic_DNA"/>
</dbReference>
<dbReference type="Pfam" id="PF23023">
    <property type="entry name" value="Anti-Pycsar_Apyc1"/>
    <property type="match status" value="1"/>
</dbReference>
<feature type="repeat" description="Pumilio" evidence="2">
    <location>
        <begin position="33"/>
        <end position="68"/>
    </location>
</feature>
<dbReference type="InterPro" id="IPR016024">
    <property type="entry name" value="ARM-type_fold"/>
</dbReference>
<organism evidence="3 4">
    <name type="scientific">Rotaria sordida</name>
    <dbReference type="NCBI Taxonomy" id="392033"/>
    <lineage>
        <taxon>Eukaryota</taxon>
        <taxon>Metazoa</taxon>
        <taxon>Spiralia</taxon>
        <taxon>Gnathifera</taxon>
        <taxon>Rotifera</taxon>
        <taxon>Eurotatoria</taxon>
        <taxon>Bdelloidea</taxon>
        <taxon>Philodinida</taxon>
        <taxon>Philodinidae</taxon>
        <taxon>Rotaria</taxon>
    </lineage>
</organism>
<dbReference type="SUPFAM" id="SSF48371">
    <property type="entry name" value="ARM repeat"/>
    <property type="match status" value="1"/>
</dbReference>
<evidence type="ECO:0000313" key="3">
    <source>
        <dbReference type="EMBL" id="CAF1005744.1"/>
    </source>
</evidence>
<name>A0A814H4S0_9BILA</name>
<evidence type="ECO:0000313" key="4">
    <source>
        <dbReference type="Proteomes" id="UP000663882"/>
    </source>
</evidence>
<dbReference type="Gene3D" id="3.60.15.10">
    <property type="entry name" value="Ribonuclease Z/Hydroxyacylglutathione hydrolase-like"/>
    <property type="match status" value="1"/>
</dbReference>
<reference evidence="3" key="1">
    <citation type="submission" date="2021-02" db="EMBL/GenBank/DDBJ databases">
        <authorList>
            <person name="Nowell W R."/>
        </authorList>
    </citation>
    <scope>NUCLEOTIDE SEQUENCE</scope>
</reference>
<dbReference type="Gene3D" id="1.25.10.10">
    <property type="entry name" value="Leucine-rich Repeat Variant"/>
    <property type="match status" value="1"/>
</dbReference>
<evidence type="ECO:0000256" key="2">
    <source>
        <dbReference type="PROSITE-ProRule" id="PRU00317"/>
    </source>
</evidence>
<dbReference type="InterPro" id="IPR001313">
    <property type="entry name" value="Pumilio_RNA-bd_rpt"/>
</dbReference>
<dbReference type="InterPro" id="IPR036866">
    <property type="entry name" value="RibonucZ/Hydroxyglut_hydro"/>
</dbReference>
<keyword evidence="1" id="KW-0677">Repeat</keyword>